<comment type="caution">
    <text evidence="1">The sequence shown here is derived from an EMBL/GenBank/DDBJ whole genome shotgun (WGS) entry which is preliminary data.</text>
</comment>
<dbReference type="InterPro" id="IPR056298">
    <property type="entry name" value="AlkZ-rel"/>
</dbReference>
<dbReference type="RefSeq" id="WP_236703652.1">
    <property type="nucleotide sequence ID" value="NZ_LITU01000081.1"/>
</dbReference>
<keyword evidence="2" id="KW-1185">Reference proteome</keyword>
<dbReference type="AlphaFoldDB" id="A0A0M9BJT3"/>
<evidence type="ECO:0000313" key="1">
    <source>
        <dbReference type="EMBL" id="KOY13399.1"/>
    </source>
</evidence>
<dbReference type="Pfam" id="PF24741">
    <property type="entry name" value="AlkZ-rel"/>
    <property type="match status" value="1"/>
</dbReference>
<organism evidence="1 2">
    <name type="scientific">Paenibacillus xylanivorans</name>
    <dbReference type="NCBI Taxonomy" id="1705561"/>
    <lineage>
        <taxon>Bacteria</taxon>
        <taxon>Bacillati</taxon>
        <taxon>Bacillota</taxon>
        <taxon>Bacilli</taxon>
        <taxon>Bacillales</taxon>
        <taxon>Paenibacillaceae</taxon>
        <taxon>Paenibacillus</taxon>
    </lineage>
</organism>
<dbReference type="PATRIC" id="fig|1705561.3.peg.5717"/>
<evidence type="ECO:0000313" key="2">
    <source>
        <dbReference type="Proteomes" id="UP000037688"/>
    </source>
</evidence>
<protein>
    <submittedName>
        <fullName evidence="1">Uncharacterized protein</fullName>
    </submittedName>
</protein>
<reference evidence="1 2" key="1">
    <citation type="submission" date="2015-08" db="EMBL/GenBank/DDBJ databases">
        <title>Draft genome sequence of cellulolytic and xylanolytic Paenibacillus sp. A59, isolated from a decaying forest soil from Patagonia, Argentina.</title>
        <authorList>
            <person name="Ghio S."/>
            <person name="Caceres A.M."/>
            <person name="Talia P."/>
            <person name="Grasso D."/>
            <person name="Campos E."/>
        </authorList>
    </citation>
    <scope>NUCLEOTIDE SEQUENCE [LARGE SCALE GENOMIC DNA]</scope>
    <source>
        <strain evidence="1 2">A59</strain>
    </source>
</reference>
<dbReference type="Proteomes" id="UP000037688">
    <property type="component" value="Unassembled WGS sequence"/>
</dbReference>
<gene>
    <name evidence="1" type="ORF">AMS66_27185</name>
</gene>
<proteinExistence type="predicted"/>
<name>A0A0M9BJT3_9BACL</name>
<dbReference type="EMBL" id="LITU01000081">
    <property type="protein sequence ID" value="KOY13399.1"/>
    <property type="molecule type" value="Genomic_DNA"/>
</dbReference>
<sequence length="228" mass="25535">MMNENESIVTYEEAVQRIEAVGLLPLAPLFPEYPSLSSITPKENWHKDNALDPWLWRSRLAEEGIAAYGKFVKKKAILVSREYFPWVHRLLADSRTMEEQYDVGLLSREAFKLYEIIENQEGIDGRTLRSQAGFGAKEDKKAFDQGLLDLQSAGAIVICGTKEKEGLAEGKVAWNSSAYETSGCWMKRQGIEPFEGSVADANELLVQQLEKHASAAALTKIKKAFAIH</sequence>
<accession>A0A0M9BJT3</accession>